<feature type="transmembrane region" description="Helical" evidence="6">
    <location>
        <begin position="267"/>
        <end position="284"/>
    </location>
</feature>
<evidence type="ECO:0000256" key="2">
    <source>
        <dbReference type="ARBA" id="ARBA00022448"/>
    </source>
</evidence>
<name>X5MEB8_9HYPH</name>
<dbReference type="GO" id="GO:0022857">
    <property type="term" value="F:transmembrane transporter activity"/>
    <property type="evidence" value="ECO:0007669"/>
    <property type="project" value="InterPro"/>
</dbReference>
<evidence type="ECO:0000256" key="3">
    <source>
        <dbReference type="ARBA" id="ARBA00022692"/>
    </source>
</evidence>
<dbReference type="AlphaFoldDB" id="X5MEB8"/>
<dbReference type="PANTHER" id="PTHR23505">
    <property type="entry name" value="SPINSTER"/>
    <property type="match status" value="1"/>
</dbReference>
<feature type="transmembrane region" description="Helical" evidence="6">
    <location>
        <begin position="12"/>
        <end position="31"/>
    </location>
</feature>
<gene>
    <name evidence="8" type="ORF">BN1012_Phect930</name>
</gene>
<dbReference type="GO" id="GO:0016020">
    <property type="term" value="C:membrane"/>
    <property type="evidence" value="ECO:0007669"/>
    <property type="project" value="UniProtKB-SubCell"/>
</dbReference>
<dbReference type="InterPro" id="IPR044770">
    <property type="entry name" value="MFS_spinster-like"/>
</dbReference>
<keyword evidence="5 6" id="KW-0472">Membrane</keyword>
<evidence type="ECO:0000256" key="6">
    <source>
        <dbReference type="SAM" id="Phobius"/>
    </source>
</evidence>
<feature type="domain" description="Major facilitator superfamily (MFS) profile" evidence="7">
    <location>
        <begin position="13"/>
        <end position="422"/>
    </location>
</feature>
<dbReference type="InterPro" id="IPR011701">
    <property type="entry name" value="MFS"/>
</dbReference>
<feature type="transmembrane region" description="Helical" evidence="6">
    <location>
        <begin position="358"/>
        <end position="376"/>
    </location>
</feature>
<dbReference type="PATRIC" id="fig|1458461.3.peg.930"/>
<feature type="transmembrane region" description="Helical" evidence="6">
    <location>
        <begin position="325"/>
        <end position="346"/>
    </location>
</feature>
<feature type="transmembrane region" description="Helical" evidence="6">
    <location>
        <begin position="396"/>
        <end position="417"/>
    </location>
</feature>
<dbReference type="STRING" id="1458461.BN1012_Phect930"/>
<keyword evidence="4 6" id="KW-1133">Transmembrane helix</keyword>
<dbReference type="EMBL" id="HG966617">
    <property type="protein sequence ID" value="CDO59144.1"/>
    <property type="molecule type" value="Genomic_DNA"/>
</dbReference>
<keyword evidence="2" id="KW-0813">Transport</keyword>
<evidence type="ECO:0000256" key="1">
    <source>
        <dbReference type="ARBA" id="ARBA00004141"/>
    </source>
</evidence>
<protein>
    <submittedName>
        <fullName evidence="8">Major facilitator family transporter</fullName>
    </submittedName>
</protein>
<evidence type="ECO:0000259" key="7">
    <source>
        <dbReference type="PROSITE" id="PS50850"/>
    </source>
</evidence>
<organism evidence="8 9">
    <name type="scientific">Candidatus Phaeomarinibacter ectocarpi</name>
    <dbReference type="NCBI Taxonomy" id="1458461"/>
    <lineage>
        <taxon>Bacteria</taxon>
        <taxon>Pseudomonadati</taxon>
        <taxon>Pseudomonadota</taxon>
        <taxon>Alphaproteobacteria</taxon>
        <taxon>Hyphomicrobiales</taxon>
        <taxon>Parvibaculaceae</taxon>
        <taxon>Candidatus Phaeomarinibacter</taxon>
    </lineage>
</organism>
<accession>X5MEB8</accession>
<dbReference type="KEGG" id="pect:BN1012_Phect930"/>
<feature type="transmembrane region" description="Helical" evidence="6">
    <location>
        <begin position="79"/>
        <end position="102"/>
    </location>
</feature>
<evidence type="ECO:0000256" key="4">
    <source>
        <dbReference type="ARBA" id="ARBA00022989"/>
    </source>
</evidence>
<dbReference type="CDD" id="cd17328">
    <property type="entry name" value="MFS_spinster_like"/>
    <property type="match status" value="1"/>
</dbReference>
<dbReference type="PANTHER" id="PTHR23505:SF79">
    <property type="entry name" value="PROTEIN SPINSTER"/>
    <property type="match status" value="1"/>
</dbReference>
<dbReference type="Proteomes" id="UP000032160">
    <property type="component" value="Chromosome I"/>
</dbReference>
<dbReference type="SUPFAM" id="SSF103473">
    <property type="entry name" value="MFS general substrate transporter"/>
    <property type="match status" value="1"/>
</dbReference>
<dbReference type="InterPro" id="IPR036259">
    <property type="entry name" value="MFS_trans_sf"/>
</dbReference>
<evidence type="ECO:0000256" key="5">
    <source>
        <dbReference type="ARBA" id="ARBA00023136"/>
    </source>
</evidence>
<keyword evidence="3 6" id="KW-0812">Transmembrane</keyword>
<comment type="subcellular location">
    <subcellularLocation>
        <location evidence="1">Membrane</location>
        <topology evidence="1">Multi-pass membrane protein</topology>
    </subcellularLocation>
</comment>
<feature type="transmembrane region" description="Helical" evidence="6">
    <location>
        <begin position="51"/>
        <end position="72"/>
    </location>
</feature>
<feature type="transmembrane region" description="Helical" evidence="6">
    <location>
        <begin position="139"/>
        <end position="161"/>
    </location>
</feature>
<evidence type="ECO:0000313" key="9">
    <source>
        <dbReference type="Proteomes" id="UP000032160"/>
    </source>
</evidence>
<dbReference type="PROSITE" id="PS50850">
    <property type="entry name" value="MFS"/>
    <property type="match status" value="1"/>
</dbReference>
<dbReference type="Pfam" id="PF07690">
    <property type="entry name" value="MFS_1"/>
    <property type="match status" value="1"/>
</dbReference>
<feature type="transmembrane region" description="Helical" evidence="6">
    <location>
        <begin position="296"/>
        <end position="319"/>
    </location>
</feature>
<dbReference type="HOGENOM" id="CLU_001265_5_12_5"/>
<dbReference type="Gene3D" id="1.20.1250.20">
    <property type="entry name" value="MFS general substrate transporter like domains"/>
    <property type="match status" value="1"/>
</dbReference>
<proteinExistence type="predicted"/>
<feature type="transmembrane region" description="Helical" evidence="6">
    <location>
        <begin position="232"/>
        <end position="255"/>
    </location>
</feature>
<sequence>MGGLITPQYRRYALFMLVVVYTSSFVDRQIMGVLLEPIKNDLLLSDTQMGFMTGLAFALFYATLGMPVAFLADRINRRNIIAIAVAVWSLMTALGGFAIGFWTLAAARIGVGVGEAGASPPAHSMIADLYPEKERAGALGIYSLGIYFGVMIGFLVGAYVAQYYGWRAAFFVVGLPGLIIAVLVRYTMIEPQRGAADGLEPQEPEPIDWSQMWVEILAGFKHLLSDPVSRNVIFGIMLVAFVGYGGTTWIAAFFIRSHGMSLLEVGTYLAFAIGIFGGLGAYLGGRLSDWAAQKHVAGGMWVVAIGMFAAAPLVVWFFLESNLTVALIVYLPTLVLGAFYLGPSFATIQTRAPIKMRALCSAIMLFIVNLVGMGLGPQAVGILSDVFATDYGKDSLRYSLLVLSFAAVWGGWHYYLAGRHLIRIKARSEATPA</sequence>
<feature type="transmembrane region" description="Helical" evidence="6">
    <location>
        <begin position="168"/>
        <end position="189"/>
    </location>
</feature>
<reference evidence="8 9" key="1">
    <citation type="journal article" date="2014" name="Front. Genet.">
        <title>Genome and metabolic network of "Candidatus Phaeomarinobacter ectocarpi" Ec32, a new candidate genus of Alphaproteobacteria frequently associated with brown algae.</title>
        <authorList>
            <person name="Dittami S.M."/>
            <person name="Barbeyron T."/>
            <person name="Boyen C."/>
            <person name="Cambefort J."/>
            <person name="Collet G."/>
            <person name="Delage L."/>
            <person name="Gobet A."/>
            <person name="Groisillier A."/>
            <person name="Leblanc C."/>
            <person name="Michel G."/>
            <person name="Scornet D."/>
            <person name="Siegel A."/>
            <person name="Tapia J.E."/>
            <person name="Tonon T."/>
        </authorList>
    </citation>
    <scope>NUCLEOTIDE SEQUENCE [LARGE SCALE GENOMIC DNA]</scope>
    <source>
        <strain evidence="8 9">Ec32</strain>
    </source>
</reference>
<evidence type="ECO:0000313" key="8">
    <source>
        <dbReference type="EMBL" id="CDO59144.1"/>
    </source>
</evidence>
<keyword evidence="9" id="KW-1185">Reference proteome</keyword>
<dbReference type="InterPro" id="IPR020846">
    <property type="entry name" value="MFS_dom"/>
</dbReference>